<protein>
    <submittedName>
        <fullName evidence="1">Uncharacterized protein</fullName>
    </submittedName>
</protein>
<comment type="caution">
    <text evidence="1">The sequence shown here is derived from an EMBL/GenBank/DDBJ whole genome shotgun (WGS) entry which is preliminary data.</text>
</comment>
<name>A0A7W7I3D8_9ACTN</name>
<organism evidence="1 2">
    <name type="scientific">Actinoplanes digitatis</name>
    <dbReference type="NCBI Taxonomy" id="1868"/>
    <lineage>
        <taxon>Bacteria</taxon>
        <taxon>Bacillati</taxon>
        <taxon>Actinomycetota</taxon>
        <taxon>Actinomycetes</taxon>
        <taxon>Micromonosporales</taxon>
        <taxon>Micromonosporaceae</taxon>
        <taxon>Actinoplanes</taxon>
    </lineage>
</organism>
<dbReference type="EMBL" id="JACHNH010000001">
    <property type="protein sequence ID" value="MBB4765541.1"/>
    <property type="molecule type" value="Genomic_DNA"/>
</dbReference>
<dbReference type="AlphaFoldDB" id="A0A7W7I3D8"/>
<sequence length="36" mass="3563">MLPGVLLPGSPGFATVAAQELTDHAGQQVAQSGRTG</sequence>
<keyword evidence="2" id="KW-1185">Reference proteome</keyword>
<reference evidence="1 2" key="1">
    <citation type="submission" date="2020-08" db="EMBL/GenBank/DDBJ databases">
        <title>Sequencing the genomes of 1000 actinobacteria strains.</title>
        <authorList>
            <person name="Klenk H.-P."/>
        </authorList>
    </citation>
    <scope>NUCLEOTIDE SEQUENCE [LARGE SCALE GENOMIC DNA]</scope>
    <source>
        <strain evidence="1 2">DSM 43149</strain>
    </source>
</reference>
<proteinExistence type="predicted"/>
<gene>
    <name evidence="1" type="ORF">BJ971_006097</name>
</gene>
<dbReference type="Proteomes" id="UP000578112">
    <property type="component" value="Unassembled WGS sequence"/>
</dbReference>
<evidence type="ECO:0000313" key="1">
    <source>
        <dbReference type="EMBL" id="MBB4765541.1"/>
    </source>
</evidence>
<accession>A0A7W7I3D8</accession>
<evidence type="ECO:0000313" key="2">
    <source>
        <dbReference type="Proteomes" id="UP000578112"/>
    </source>
</evidence>